<feature type="coiled-coil region" evidence="1">
    <location>
        <begin position="2"/>
        <end position="29"/>
    </location>
</feature>
<dbReference type="Proteomes" id="UP000027135">
    <property type="component" value="Unassembled WGS sequence"/>
</dbReference>
<reference evidence="2 3" key="1">
    <citation type="journal article" date="2014" name="Nat. Commun.">
        <title>Molecular traces of alternative social organization in a termite genome.</title>
        <authorList>
            <person name="Terrapon N."/>
            <person name="Li C."/>
            <person name="Robertson H.M."/>
            <person name="Ji L."/>
            <person name="Meng X."/>
            <person name="Booth W."/>
            <person name="Chen Z."/>
            <person name="Childers C.P."/>
            <person name="Glastad K.M."/>
            <person name="Gokhale K."/>
            <person name="Gowin J."/>
            <person name="Gronenberg W."/>
            <person name="Hermansen R.A."/>
            <person name="Hu H."/>
            <person name="Hunt B.G."/>
            <person name="Huylmans A.K."/>
            <person name="Khalil S.M."/>
            <person name="Mitchell R.D."/>
            <person name="Munoz-Torres M.C."/>
            <person name="Mustard J.A."/>
            <person name="Pan H."/>
            <person name="Reese J.T."/>
            <person name="Scharf M.E."/>
            <person name="Sun F."/>
            <person name="Vogel H."/>
            <person name="Xiao J."/>
            <person name="Yang W."/>
            <person name="Yang Z."/>
            <person name="Yang Z."/>
            <person name="Zhou J."/>
            <person name="Zhu J."/>
            <person name="Brent C.S."/>
            <person name="Elsik C.G."/>
            <person name="Goodisman M.A."/>
            <person name="Liberles D.A."/>
            <person name="Roe R.M."/>
            <person name="Vargo E.L."/>
            <person name="Vilcinskas A."/>
            <person name="Wang J."/>
            <person name="Bornberg-Bauer E."/>
            <person name="Korb J."/>
            <person name="Zhang G."/>
            <person name="Liebig J."/>
        </authorList>
    </citation>
    <scope>NUCLEOTIDE SEQUENCE [LARGE SCALE GENOMIC DNA]</scope>
    <source>
        <tissue evidence="2">Whole organism</tissue>
    </source>
</reference>
<protein>
    <submittedName>
        <fullName evidence="2">Uncharacterized protein</fullName>
    </submittedName>
</protein>
<dbReference type="InParanoid" id="A0A067RKB4"/>
<gene>
    <name evidence="2" type="ORF">L798_06313</name>
</gene>
<accession>A0A067RKB4</accession>
<dbReference type="AlphaFoldDB" id="A0A067RKB4"/>
<dbReference type="EMBL" id="KK852420">
    <property type="protein sequence ID" value="KDR24311.1"/>
    <property type="molecule type" value="Genomic_DNA"/>
</dbReference>
<keyword evidence="1" id="KW-0175">Coiled coil</keyword>
<evidence type="ECO:0000313" key="2">
    <source>
        <dbReference type="EMBL" id="KDR24311.1"/>
    </source>
</evidence>
<name>A0A067RKB4_ZOONE</name>
<sequence length="56" mass="6773">MHDELEEAAKELKLKQQQELKKLTQLKVQKKNGYKHWAHQERNRNILFLSKGDVSW</sequence>
<organism evidence="2 3">
    <name type="scientific">Zootermopsis nevadensis</name>
    <name type="common">Dampwood termite</name>
    <dbReference type="NCBI Taxonomy" id="136037"/>
    <lineage>
        <taxon>Eukaryota</taxon>
        <taxon>Metazoa</taxon>
        <taxon>Ecdysozoa</taxon>
        <taxon>Arthropoda</taxon>
        <taxon>Hexapoda</taxon>
        <taxon>Insecta</taxon>
        <taxon>Pterygota</taxon>
        <taxon>Neoptera</taxon>
        <taxon>Polyneoptera</taxon>
        <taxon>Dictyoptera</taxon>
        <taxon>Blattodea</taxon>
        <taxon>Blattoidea</taxon>
        <taxon>Termitoidae</taxon>
        <taxon>Termopsidae</taxon>
        <taxon>Zootermopsis</taxon>
    </lineage>
</organism>
<evidence type="ECO:0000256" key="1">
    <source>
        <dbReference type="SAM" id="Coils"/>
    </source>
</evidence>
<proteinExistence type="predicted"/>
<evidence type="ECO:0000313" key="3">
    <source>
        <dbReference type="Proteomes" id="UP000027135"/>
    </source>
</evidence>
<keyword evidence="3" id="KW-1185">Reference proteome</keyword>